<evidence type="ECO:0000313" key="16">
    <source>
        <dbReference type="EMBL" id="KZT61972.1"/>
    </source>
</evidence>
<sequence>MSLPAHLSLILDLSPVPWTALSHSTPPLSLRAFLAQALVFLNAHLALRNENSVSVFGALPGRSVGLYPPPGRGHGHGRRQAGGEEEGSGGGDENTFHVFGQADEGLMSRVEEEVAGLEEVEEDTPPALVGALTKSLCYINRLSNPPPPLNPTNAAPAPPHARIVLFSVSQDASMAYIPFMNCIFSAQKLKVPIDVCKLDDSEVIFLHQASHLTGGAFVHIDQREALLQYLSMCFLSETETRKTLAVPTQDKVDFRAACFCHKEIVDIGYVCSVCLSIFCTPVAQCSTCHTKFSPDTLLRFGGSATNGHSNGTTA</sequence>
<evidence type="ECO:0000256" key="14">
    <source>
        <dbReference type="RuleBase" id="RU368090"/>
    </source>
</evidence>
<proteinExistence type="inferred from homology"/>
<evidence type="ECO:0000256" key="3">
    <source>
        <dbReference type="ARBA" id="ARBA00005273"/>
    </source>
</evidence>
<comment type="subcellular location">
    <subcellularLocation>
        <location evidence="2 14">Nucleus</location>
    </subcellularLocation>
</comment>
<reference evidence="16 17" key="1">
    <citation type="journal article" date="2016" name="Mol. Biol. Evol.">
        <title>Comparative Genomics of Early-Diverging Mushroom-Forming Fungi Provides Insights into the Origins of Lignocellulose Decay Capabilities.</title>
        <authorList>
            <person name="Nagy L.G."/>
            <person name="Riley R."/>
            <person name="Tritt A."/>
            <person name="Adam C."/>
            <person name="Daum C."/>
            <person name="Floudas D."/>
            <person name="Sun H."/>
            <person name="Yadav J.S."/>
            <person name="Pangilinan J."/>
            <person name="Larsson K.H."/>
            <person name="Matsuura K."/>
            <person name="Barry K."/>
            <person name="Labutti K."/>
            <person name="Kuo R."/>
            <person name="Ohm R.A."/>
            <person name="Bhattacharya S.S."/>
            <person name="Shirouzu T."/>
            <person name="Yoshinaga Y."/>
            <person name="Martin F.M."/>
            <person name="Grigoriev I.V."/>
            <person name="Hibbett D.S."/>
        </authorList>
    </citation>
    <scope>NUCLEOTIDE SEQUENCE [LARGE SCALE GENOMIC DNA]</scope>
    <source>
        <strain evidence="16 17">HHB12733</strain>
    </source>
</reference>
<keyword evidence="9 14" id="KW-0805">Transcription regulation</keyword>
<dbReference type="Gene3D" id="3.40.50.410">
    <property type="entry name" value="von Willebrand factor, type A domain"/>
    <property type="match status" value="1"/>
</dbReference>
<keyword evidence="7 14" id="KW-0863">Zinc-finger</keyword>
<name>A0A165JKX4_9BASI</name>
<dbReference type="GO" id="GO:0005675">
    <property type="term" value="C:transcription factor TFIIH holo complex"/>
    <property type="evidence" value="ECO:0007669"/>
    <property type="project" value="UniProtKB-UniRule"/>
</dbReference>
<organism evidence="16 17">
    <name type="scientific">Calocera cornea HHB12733</name>
    <dbReference type="NCBI Taxonomy" id="1353952"/>
    <lineage>
        <taxon>Eukaryota</taxon>
        <taxon>Fungi</taxon>
        <taxon>Dikarya</taxon>
        <taxon>Basidiomycota</taxon>
        <taxon>Agaricomycotina</taxon>
        <taxon>Dacrymycetes</taxon>
        <taxon>Dacrymycetales</taxon>
        <taxon>Dacrymycetaceae</taxon>
        <taxon>Calocera</taxon>
    </lineage>
</organism>
<accession>A0A165JKX4</accession>
<comment type="similarity">
    <text evidence="3 14">Belongs to the TFB4 family.</text>
</comment>
<gene>
    <name evidence="16" type="ORF">CALCODRAFT_490509</name>
</gene>
<evidence type="ECO:0000256" key="11">
    <source>
        <dbReference type="ARBA" id="ARBA00023204"/>
    </source>
</evidence>
<keyword evidence="11 14" id="KW-0234">DNA repair</keyword>
<dbReference type="OrthoDB" id="17307at2759"/>
<feature type="region of interest" description="Disordered" evidence="15">
    <location>
        <begin position="66"/>
        <end position="97"/>
    </location>
</feature>
<dbReference type="GO" id="GO:0008270">
    <property type="term" value="F:zinc ion binding"/>
    <property type="evidence" value="ECO:0007669"/>
    <property type="project" value="UniProtKB-KW"/>
</dbReference>
<evidence type="ECO:0000256" key="6">
    <source>
        <dbReference type="ARBA" id="ARBA00022763"/>
    </source>
</evidence>
<evidence type="ECO:0000256" key="10">
    <source>
        <dbReference type="ARBA" id="ARBA00023163"/>
    </source>
</evidence>
<dbReference type="GO" id="GO:0000439">
    <property type="term" value="C:transcription factor TFIIH core complex"/>
    <property type="evidence" value="ECO:0007669"/>
    <property type="project" value="UniProtKB-UniRule"/>
</dbReference>
<evidence type="ECO:0000256" key="1">
    <source>
        <dbReference type="ARBA" id="ARBA00002817"/>
    </source>
</evidence>
<evidence type="ECO:0000256" key="2">
    <source>
        <dbReference type="ARBA" id="ARBA00004123"/>
    </source>
</evidence>
<dbReference type="FunCoup" id="A0A165JKX4">
    <property type="interactions" value="804"/>
</dbReference>
<evidence type="ECO:0000256" key="8">
    <source>
        <dbReference type="ARBA" id="ARBA00022833"/>
    </source>
</evidence>
<dbReference type="GO" id="GO:0006355">
    <property type="term" value="P:regulation of DNA-templated transcription"/>
    <property type="evidence" value="ECO:0007669"/>
    <property type="project" value="InterPro"/>
</dbReference>
<dbReference type="PANTHER" id="PTHR12831">
    <property type="entry name" value="TRANSCRIPTION INITIATION FACTOR IIH TFIIH , POLYPEPTIDE 3-RELATED"/>
    <property type="match status" value="1"/>
</dbReference>
<dbReference type="GO" id="GO:0006289">
    <property type="term" value="P:nucleotide-excision repair"/>
    <property type="evidence" value="ECO:0007669"/>
    <property type="project" value="UniProtKB-UniRule"/>
</dbReference>
<evidence type="ECO:0000256" key="9">
    <source>
        <dbReference type="ARBA" id="ARBA00023015"/>
    </source>
</evidence>
<evidence type="ECO:0000313" key="17">
    <source>
        <dbReference type="Proteomes" id="UP000076842"/>
    </source>
</evidence>
<dbReference type="Pfam" id="PF03850">
    <property type="entry name" value="Tfb4"/>
    <property type="match status" value="1"/>
</dbReference>
<dbReference type="Proteomes" id="UP000076842">
    <property type="component" value="Unassembled WGS sequence"/>
</dbReference>
<comment type="subunit">
    <text evidence="14">Component of the 7-subunit TFIIH core complex composed of XPB/SSL2, XPD/RAD3, SSL1, TFB1, TFB2, TFB4 and TFB5, which is active in NER. The core complex associates with the 3-subunit CTD-kinase module TFIIK composed of CCL1, KIN28 and TFB3 to form the 10-subunit holoenzyme (holo-TFIIH) active in transcription.</text>
</comment>
<evidence type="ECO:0000256" key="4">
    <source>
        <dbReference type="ARBA" id="ARBA00021280"/>
    </source>
</evidence>
<keyword evidence="10 14" id="KW-0804">Transcription</keyword>
<keyword evidence="12 14" id="KW-0539">Nucleus</keyword>
<protein>
    <recommendedName>
        <fullName evidence="4 14">General transcription and DNA repair factor IIH subunit TFB4</fullName>
        <shortName evidence="14">TFIIH subunit TFB4</shortName>
    </recommendedName>
    <alternativeName>
        <fullName evidence="13 14">RNA polymerase II transcription factor B subunit 4</fullName>
    </alternativeName>
</protein>
<dbReference type="PANTHER" id="PTHR12831:SF0">
    <property type="entry name" value="GENERAL TRANSCRIPTION FACTOR IIH SUBUNIT 3"/>
    <property type="match status" value="1"/>
</dbReference>
<keyword evidence="8 14" id="KW-0862">Zinc</keyword>
<evidence type="ECO:0000256" key="12">
    <source>
        <dbReference type="ARBA" id="ARBA00023242"/>
    </source>
</evidence>
<dbReference type="AlphaFoldDB" id="A0A165JKX4"/>
<evidence type="ECO:0000256" key="5">
    <source>
        <dbReference type="ARBA" id="ARBA00022723"/>
    </source>
</evidence>
<evidence type="ECO:0000256" key="7">
    <source>
        <dbReference type="ARBA" id="ARBA00022771"/>
    </source>
</evidence>
<dbReference type="InterPro" id="IPR036465">
    <property type="entry name" value="vWFA_dom_sf"/>
</dbReference>
<comment type="function">
    <text evidence="1 14">Component of the general transcription and DNA repair factor IIH (TFIIH) core complex, which is involved in general and transcription-coupled nucleotide excision repair (NER) of damaged DNA and, when complexed to TFIIK, in RNA transcription by RNA polymerase II. In NER, TFIIH acts by opening DNA around the lesion to allow the excision of the damaged oligonucleotide and its replacement by a new DNA fragment. In transcription, TFIIH has an essential role in transcription initiation. When the pre-initiation complex (PIC) has been established, TFIIH is required for promoter opening and promoter escape. Phosphorylation of the C-terminal tail (CTD) of the largest subunit of RNA polymerase II by the kinase module TFIIK controls the initiation of transcription.</text>
</comment>
<dbReference type="EMBL" id="KV423919">
    <property type="protein sequence ID" value="KZT61972.1"/>
    <property type="molecule type" value="Genomic_DNA"/>
</dbReference>
<keyword evidence="17" id="KW-1185">Reference proteome</keyword>
<evidence type="ECO:0000256" key="15">
    <source>
        <dbReference type="SAM" id="MobiDB-lite"/>
    </source>
</evidence>
<dbReference type="InParanoid" id="A0A165JKX4"/>
<evidence type="ECO:0000256" key="13">
    <source>
        <dbReference type="ARBA" id="ARBA00033341"/>
    </source>
</evidence>
<dbReference type="STRING" id="1353952.A0A165JKX4"/>
<keyword evidence="5 14" id="KW-0479">Metal-binding</keyword>
<dbReference type="InterPro" id="IPR004600">
    <property type="entry name" value="TFIIH_Tfb4/GTF2H3"/>
</dbReference>
<keyword evidence="6 14" id="KW-0227">DNA damage</keyword>